<feature type="domain" description="SCP" evidence="2">
    <location>
        <begin position="46"/>
        <end position="168"/>
    </location>
</feature>
<keyword evidence="4" id="KW-1185">Reference proteome</keyword>
<feature type="transmembrane region" description="Helical" evidence="1">
    <location>
        <begin position="422"/>
        <end position="443"/>
    </location>
</feature>
<dbReference type="EMBL" id="CAJHOE010000006">
    <property type="protein sequence ID" value="CAD7289123.1"/>
    <property type="molecule type" value="Genomic_DNA"/>
</dbReference>
<evidence type="ECO:0000313" key="3">
    <source>
        <dbReference type="EMBL" id="CAD7289123.1"/>
    </source>
</evidence>
<dbReference type="Proteomes" id="UP000789359">
    <property type="component" value="Unassembled WGS sequence"/>
</dbReference>
<dbReference type="Pfam" id="PF00188">
    <property type="entry name" value="CAP"/>
    <property type="match status" value="1"/>
</dbReference>
<reference evidence="3 4" key="1">
    <citation type="submission" date="2020-11" db="EMBL/GenBank/DDBJ databases">
        <authorList>
            <person name="Peeters C."/>
        </authorList>
    </citation>
    <scope>NUCLEOTIDE SEQUENCE [LARGE SCALE GENOMIC DNA]</scope>
    <source>
        <strain evidence="3 4">LMG 8286</strain>
    </source>
</reference>
<sequence length="447" mass="51223">MTYLKNLLIITLFLAGIYLLYENFLNNKPLILALEPNHSEMNFDELAYINELRVTSGLNPLSLSETLNLSTKNHANYLIQHNISGISMHDENSSFSGFTGENATARAISAGHKTRFVLENISNNQISTKSAIDNLFSAIYHRFLFLNYGISEIGMSWMSGENGRVYVFNMSNSSLNELCKNGGNFYQKGYYYDKICKDKTTRIKMQTFNEALKPKSPEFVRFPATFGLAFFGKEYPDPLPECKVTAAPISIEFNPNLPDIKMKNFELFKDGKKLEDSIVLDRQTDKNKKLNERQFALFLRQVLEFDKNYTAKFSYEQDGKSKILEWDFRTLTPVMPYFLVRGKERLGVMPDVWYELFFVPKDCNDEFDDYSFSDGVFSDLNISYSDVNTLRFKLSGAKQSSAWVMANGAKVEIVLLESSKGYFGFSIFVFISLLALAFLLFVFKRAN</sequence>
<protein>
    <recommendedName>
        <fullName evidence="2">SCP domain-containing protein</fullName>
    </recommendedName>
</protein>
<gene>
    <name evidence="3" type="ORF">LMG8286_01659</name>
</gene>
<dbReference type="Gene3D" id="3.40.33.10">
    <property type="entry name" value="CAP"/>
    <property type="match status" value="1"/>
</dbReference>
<feature type="transmembrane region" description="Helical" evidence="1">
    <location>
        <begin position="7"/>
        <end position="25"/>
    </location>
</feature>
<dbReference type="CDD" id="cd05379">
    <property type="entry name" value="CAP_bacterial"/>
    <property type="match status" value="1"/>
</dbReference>
<dbReference type="SUPFAM" id="SSF55797">
    <property type="entry name" value="PR-1-like"/>
    <property type="match status" value="1"/>
</dbReference>
<keyword evidence="1" id="KW-1133">Transmembrane helix</keyword>
<accession>A0ABM8Q8A0</accession>
<name>A0ABM8Q8A0_9BACT</name>
<evidence type="ECO:0000313" key="4">
    <source>
        <dbReference type="Proteomes" id="UP000789359"/>
    </source>
</evidence>
<dbReference type="InterPro" id="IPR014044">
    <property type="entry name" value="CAP_dom"/>
</dbReference>
<proteinExistence type="predicted"/>
<dbReference type="InterPro" id="IPR035940">
    <property type="entry name" value="CAP_sf"/>
</dbReference>
<organism evidence="3 4">
    <name type="scientific">Campylobacter suis</name>
    <dbReference type="NCBI Taxonomy" id="2790657"/>
    <lineage>
        <taxon>Bacteria</taxon>
        <taxon>Pseudomonadati</taxon>
        <taxon>Campylobacterota</taxon>
        <taxon>Epsilonproteobacteria</taxon>
        <taxon>Campylobacterales</taxon>
        <taxon>Campylobacteraceae</taxon>
        <taxon>Campylobacter</taxon>
    </lineage>
</organism>
<evidence type="ECO:0000259" key="2">
    <source>
        <dbReference type="Pfam" id="PF00188"/>
    </source>
</evidence>
<keyword evidence="1" id="KW-0472">Membrane</keyword>
<evidence type="ECO:0000256" key="1">
    <source>
        <dbReference type="SAM" id="Phobius"/>
    </source>
</evidence>
<keyword evidence="1" id="KW-0812">Transmembrane</keyword>
<comment type="caution">
    <text evidence="3">The sequence shown here is derived from an EMBL/GenBank/DDBJ whole genome shotgun (WGS) entry which is preliminary data.</text>
</comment>